<feature type="signal peptide" evidence="1">
    <location>
        <begin position="1"/>
        <end position="26"/>
    </location>
</feature>
<dbReference type="PROSITE" id="PS51257">
    <property type="entry name" value="PROKAR_LIPOPROTEIN"/>
    <property type="match status" value="1"/>
</dbReference>
<protein>
    <recommendedName>
        <fullName evidence="4">DUF1471 domain-containing protein</fullName>
    </recommendedName>
</protein>
<proteinExistence type="predicted"/>
<dbReference type="EMBL" id="JAATLK010000001">
    <property type="protein sequence ID" value="NIZ47189.1"/>
    <property type="molecule type" value="Genomic_DNA"/>
</dbReference>
<accession>A0A968GCC3</accession>
<dbReference type="RefSeq" id="WP_167703610.1">
    <property type="nucleotide sequence ID" value="NZ_CP118168.1"/>
</dbReference>
<dbReference type="Proteomes" id="UP000752013">
    <property type="component" value="Unassembled WGS sequence"/>
</dbReference>
<dbReference type="AlphaFoldDB" id="A0A968GCC3"/>
<evidence type="ECO:0000313" key="3">
    <source>
        <dbReference type="Proteomes" id="UP000752013"/>
    </source>
</evidence>
<keyword evidence="1" id="KW-0732">Signal</keyword>
<gene>
    <name evidence="2" type="ORF">HCT46_04575</name>
</gene>
<organism evidence="2 3">
    <name type="scientific">Entomospira nematocerorum</name>
    <dbReference type="NCBI Taxonomy" id="2719987"/>
    <lineage>
        <taxon>Bacteria</taxon>
        <taxon>Pseudomonadati</taxon>
        <taxon>Spirochaetota</taxon>
        <taxon>Spirochaetia</taxon>
        <taxon>Spirochaetales</taxon>
        <taxon>Spirochaetaceae</taxon>
        <taxon>Entomospira</taxon>
    </lineage>
</organism>
<name>A0A968GCC3_9SPIO</name>
<keyword evidence="3" id="KW-1185">Reference proteome</keyword>
<sequence length="103" mass="11455">MNLKRIIIFSLLLASPIILGSCNSIATVYFHQNGVTNNMQAVGPISINESDKRIYRKGEQGVRTALIEAAREKYSARVDNVVDIEESKINGRRVFSGIAIVYK</sequence>
<evidence type="ECO:0000313" key="2">
    <source>
        <dbReference type="EMBL" id="NIZ47189.1"/>
    </source>
</evidence>
<evidence type="ECO:0000256" key="1">
    <source>
        <dbReference type="SAM" id="SignalP"/>
    </source>
</evidence>
<evidence type="ECO:0008006" key="4">
    <source>
        <dbReference type="Google" id="ProtNLM"/>
    </source>
</evidence>
<comment type="caution">
    <text evidence="2">The sequence shown here is derived from an EMBL/GenBank/DDBJ whole genome shotgun (WGS) entry which is preliminary data.</text>
</comment>
<feature type="chain" id="PRO_5037385665" description="DUF1471 domain-containing protein" evidence="1">
    <location>
        <begin position="27"/>
        <end position="103"/>
    </location>
</feature>
<reference evidence="2" key="1">
    <citation type="submission" date="2020-03" db="EMBL/GenBank/DDBJ databases">
        <title>Spirochaetal bacteria isolated from arthropods constitute a novel genus Entomospira genus novum within the order Spirochaetales.</title>
        <authorList>
            <person name="Grana-Miraglia L."/>
            <person name="Sikutova S."/>
            <person name="Fingerle V."/>
            <person name="Sing A."/>
            <person name="Castillo-Ramirez S."/>
            <person name="Margos G."/>
            <person name="Rudolf I."/>
        </authorList>
    </citation>
    <scope>NUCLEOTIDE SEQUENCE</scope>
    <source>
        <strain evidence="2">BR208</strain>
    </source>
</reference>